<evidence type="ECO:0000313" key="15">
    <source>
        <dbReference type="Proteomes" id="UP000095657"/>
    </source>
</evidence>
<evidence type="ECO:0000313" key="14">
    <source>
        <dbReference type="EMBL" id="CUO57393.1"/>
    </source>
</evidence>
<keyword evidence="8" id="KW-0472">Membrane</keyword>
<keyword evidence="7" id="KW-1133">Transmembrane helix</keyword>
<keyword evidence="6" id="KW-0735">Signal-anchor</keyword>
<evidence type="ECO:0000256" key="8">
    <source>
        <dbReference type="ARBA" id="ARBA00023136"/>
    </source>
</evidence>
<dbReference type="PANTHER" id="PTHR11929">
    <property type="entry name" value="ALPHA- 1,3 -FUCOSYLTRANSFERASE"/>
    <property type="match status" value="1"/>
</dbReference>
<dbReference type="InterPro" id="IPR055270">
    <property type="entry name" value="Glyco_tran_10_C"/>
</dbReference>
<evidence type="ECO:0000259" key="13">
    <source>
        <dbReference type="Pfam" id="PF17039"/>
    </source>
</evidence>
<dbReference type="AlphaFoldDB" id="A0A174G4L3"/>
<keyword evidence="9" id="KW-0325">Glycoprotein</keyword>
<gene>
    <name evidence="14" type="ORF">ERS852494_00223</name>
</gene>
<dbReference type="Pfam" id="PF17039">
    <property type="entry name" value="Glyco_tran_10_N"/>
    <property type="match status" value="1"/>
</dbReference>
<proteinExistence type="inferred from homology"/>
<evidence type="ECO:0000256" key="10">
    <source>
        <dbReference type="ARBA" id="ARBA00037847"/>
    </source>
</evidence>
<evidence type="ECO:0000256" key="9">
    <source>
        <dbReference type="ARBA" id="ARBA00023180"/>
    </source>
</evidence>
<keyword evidence="4 14" id="KW-0808">Transferase</keyword>
<evidence type="ECO:0000256" key="2">
    <source>
        <dbReference type="ARBA" id="ARBA00008919"/>
    </source>
</evidence>
<dbReference type="EMBL" id="CZAI01000001">
    <property type="protein sequence ID" value="CUO57393.1"/>
    <property type="molecule type" value="Genomic_DNA"/>
</dbReference>
<keyword evidence="5" id="KW-0812">Transmembrane</keyword>
<evidence type="ECO:0000256" key="1">
    <source>
        <dbReference type="ARBA" id="ARBA00004606"/>
    </source>
</evidence>
<protein>
    <submittedName>
        <fullName evidence="14">Putative fucosyltransferase</fullName>
    </submittedName>
</protein>
<dbReference type="InterPro" id="IPR001503">
    <property type="entry name" value="Glyco_trans_10"/>
</dbReference>
<dbReference type="SUPFAM" id="SSF53756">
    <property type="entry name" value="UDP-Glycosyltransferase/glycogen phosphorylase"/>
    <property type="match status" value="1"/>
</dbReference>
<reference evidence="14 15" key="1">
    <citation type="submission" date="2015-09" db="EMBL/GenBank/DDBJ databases">
        <authorList>
            <consortium name="Pathogen Informatics"/>
        </authorList>
    </citation>
    <scope>NUCLEOTIDE SEQUENCE [LARGE SCALE GENOMIC DNA]</scope>
    <source>
        <strain evidence="14 15">2789STDY5834880</strain>
    </source>
</reference>
<evidence type="ECO:0000256" key="5">
    <source>
        <dbReference type="ARBA" id="ARBA00022692"/>
    </source>
</evidence>
<dbReference type="Pfam" id="PF00852">
    <property type="entry name" value="Glyco_transf_10"/>
    <property type="match status" value="1"/>
</dbReference>
<comment type="pathway">
    <text evidence="11">Protein modification.</text>
</comment>
<dbReference type="STRING" id="47678.ERS852494_00223"/>
<dbReference type="GO" id="GO:0008417">
    <property type="term" value="F:fucosyltransferase activity"/>
    <property type="evidence" value="ECO:0007669"/>
    <property type="project" value="InterPro"/>
</dbReference>
<dbReference type="GO" id="GO:0012505">
    <property type="term" value="C:endomembrane system"/>
    <property type="evidence" value="ECO:0007669"/>
    <property type="project" value="UniProtKB-SubCell"/>
</dbReference>
<evidence type="ECO:0000256" key="7">
    <source>
        <dbReference type="ARBA" id="ARBA00022989"/>
    </source>
</evidence>
<feature type="domain" description="Fucosyltransferase C-terminal" evidence="12">
    <location>
        <begin position="125"/>
        <end position="266"/>
    </location>
</feature>
<dbReference type="GO" id="GO:0016020">
    <property type="term" value="C:membrane"/>
    <property type="evidence" value="ECO:0007669"/>
    <property type="project" value="UniProtKB-SubCell"/>
</dbReference>
<keyword evidence="3 14" id="KW-0328">Glycosyltransferase</keyword>
<dbReference type="Proteomes" id="UP000095657">
    <property type="component" value="Unassembled WGS sequence"/>
</dbReference>
<sequence>MLILFYQKIRRTRFSIYDQLRMDELSQILPCDIHLTYDRDKMPIADVVVFNLPFLYNELEDDLEKPEHQIWVAWSYESEVNYPWMFSDELKDIFDLWMTYHLDSDIVLPYYDYTFKKKLFTPPCEKTKDVCMFISSSVNNSHRLEYLSELMEYLPIDSYGSWRRNCVLDEDRGYITKLDVIKQYKFTIAFENAVSKDYVTEKFFEPLIVGSVPVYLGAPNIEMFSPGERAFIDVRNYASPKSLADDIMKYCQDISKYNVLLGWKKKPLSGGMKKLINEQQVHAFIRMVMLAKNRIELLNKTEM</sequence>
<dbReference type="PANTHER" id="PTHR11929:SF194">
    <property type="entry name" value="ALPHA-(1,3)-FUCOSYLTRANSFERASE 10"/>
    <property type="match status" value="1"/>
</dbReference>
<organism evidence="14 15">
    <name type="scientific">Bacteroides caccae</name>
    <dbReference type="NCBI Taxonomy" id="47678"/>
    <lineage>
        <taxon>Bacteria</taxon>
        <taxon>Pseudomonadati</taxon>
        <taxon>Bacteroidota</taxon>
        <taxon>Bacteroidia</taxon>
        <taxon>Bacteroidales</taxon>
        <taxon>Bacteroidaceae</taxon>
        <taxon>Bacteroides</taxon>
    </lineage>
</organism>
<evidence type="ECO:0000256" key="4">
    <source>
        <dbReference type="ARBA" id="ARBA00022679"/>
    </source>
</evidence>
<feature type="domain" description="Fucosyltransferase N-terminal" evidence="13">
    <location>
        <begin position="3"/>
        <end position="110"/>
    </location>
</feature>
<dbReference type="Gene3D" id="3.40.50.11660">
    <property type="entry name" value="Glycosyl transferase family 10, C-terminal domain"/>
    <property type="match status" value="1"/>
</dbReference>
<name>A0A174G4L3_9BACE</name>
<evidence type="ECO:0000256" key="6">
    <source>
        <dbReference type="ARBA" id="ARBA00022968"/>
    </source>
</evidence>
<dbReference type="FunFam" id="3.40.50.11660:FF:000002">
    <property type="entry name" value="Alpha-(1,3)-fucosyltransferase"/>
    <property type="match status" value="1"/>
</dbReference>
<dbReference type="InterPro" id="IPR031481">
    <property type="entry name" value="Glyco_tran_10_N"/>
</dbReference>
<comment type="subcellular location">
    <subcellularLocation>
        <location evidence="10">Endomembrane system</location>
        <topology evidence="10">Single-pass membrane protein</topology>
    </subcellularLocation>
    <subcellularLocation>
        <location evidence="1">Membrane</location>
        <topology evidence="1">Single-pass type II membrane protein</topology>
    </subcellularLocation>
</comment>
<evidence type="ECO:0000256" key="3">
    <source>
        <dbReference type="ARBA" id="ARBA00022676"/>
    </source>
</evidence>
<dbReference type="InterPro" id="IPR038577">
    <property type="entry name" value="GT10-like_C_sf"/>
</dbReference>
<comment type="similarity">
    <text evidence="2">Belongs to the glycosyltransferase 10 family.</text>
</comment>
<evidence type="ECO:0000256" key="11">
    <source>
        <dbReference type="ARBA" id="ARBA00043952"/>
    </source>
</evidence>
<accession>A0A174G4L3</accession>
<evidence type="ECO:0000259" key="12">
    <source>
        <dbReference type="Pfam" id="PF00852"/>
    </source>
</evidence>